<dbReference type="PANTHER" id="PTHR47053:SF4">
    <property type="entry name" value="ENDOPEPTIDASE LYTE-RELATED"/>
    <property type="match status" value="1"/>
</dbReference>
<accession>A0A8J6P697</accession>
<evidence type="ECO:0000256" key="4">
    <source>
        <dbReference type="ARBA" id="ARBA00022807"/>
    </source>
</evidence>
<dbReference type="AlphaFoldDB" id="A0A8J6P697"/>
<name>A0A8J6P697_9FLAO</name>
<dbReference type="InterPro" id="IPR051202">
    <property type="entry name" value="Peptidase_C40"/>
</dbReference>
<evidence type="ECO:0000259" key="6">
    <source>
        <dbReference type="PROSITE" id="PS51935"/>
    </source>
</evidence>
<comment type="caution">
    <text evidence="7">The sequence shown here is derived from an EMBL/GenBank/DDBJ whole genome shotgun (WGS) entry which is preliminary data.</text>
</comment>
<feature type="signal peptide" evidence="5">
    <location>
        <begin position="1"/>
        <end position="17"/>
    </location>
</feature>
<evidence type="ECO:0000256" key="5">
    <source>
        <dbReference type="SAM" id="SignalP"/>
    </source>
</evidence>
<keyword evidence="8" id="KW-1185">Reference proteome</keyword>
<feature type="chain" id="PRO_5035239591" evidence="5">
    <location>
        <begin position="18"/>
        <end position="181"/>
    </location>
</feature>
<dbReference type="RefSeq" id="WP_163491416.1">
    <property type="nucleotide sequence ID" value="NZ_JACVEL010000005.1"/>
</dbReference>
<dbReference type="InterPro" id="IPR000064">
    <property type="entry name" value="NLP_P60_dom"/>
</dbReference>
<dbReference type="Pfam" id="PF00877">
    <property type="entry name" value="NLPC_P60"/>
    <property type="match status" value="1"/>
</dbReference>
<keyword evidence="3" id="KW-0378">Hydrolase</keyword>
<keyword evidence="4" id="KW-0788">Thiol protease</keyword>
<evidence type="ECO:0000313" key="8">
    <source>
        <dbReference type="Proteomes" id="UP000652681"/>
    </source>
</evidence>
<dbReference type="EMBL" id="JACVEL010000005">
    <property type="protein sequence ID" value="MBC9812649.1"/>
    <property type="molecule type" value="Genomic_DNA"/>
</dbReference>
<dbReference type="Gene3D" id="3.90.1720.10">
    <property type="entry name" value="endopeptidase domain like (from Nostoc punctiforme)"/>
    <property type="match status" value="1"/>
</dbReference>
<dbReference type="InterPro" id="IPR038765">
    <property type="entry name" value="Papain-like_cys_pep_sf"/>
</dbReference>
<dbReference type="PANTHER" id="PTHR47053">
    <property type="entry name" value="MUREIN DD-ENDOPEPTIDASE MEPH-RELATED"/>
    <property type="match status" value="1"/>
</dbReference>
<organism evidence="7 8">
    <name type="scientific">Taishania pollutisoli</name>
    <dbReference type="NCBI Taxonomy" id="2766479"/>
    <lineage>
        <taxon>Bacteria</taxon>
        <taxon>Pseudomonadati</taxon>
        <taxon>Bacteroidota</taxon>
        <taxon>Flavobacteriia</taxon>
        <taxon>Flavobacteriales</taxon>
        <taxon>Crocinitomicaceae</taxon>
        <taxon>Taishania</taxon>
    </lineage>
</organism>
<comment type="similarity">
    <text evidence="1">Belongs to the peptidase C40 family.</text>
</comment>
<keyword evidence="2" id="KW-0645">Protease</keyword>
<keyword evidence="5" id="KW-0732">Signal</keyword>
<evidence type="ECO:0000313" key="7">
    <source>
        <dbReference type="EMBL" id="MBC9812649.1"/>
    </source>
</evidence>
<protein>
    <submittedName>
        <fullName evidence="7">C40 family peptidase</fullName>
    </submittedName>
</protein>
<feature type="domain" description="NlpC/P60" evidence="6">
    <location>
        <begin position="48"/>
        <end position="177"/>
    </location>
</feature>
<dbReference type="GO" id="GO:0006508">
    <property type="term" value="P:proteolysis"/>
    <property type="evidence" value="ECO:0007669"/>
    <property type="project" value="UniProtKB-KW"/>
</dbReference>
<gene>
    <name evidence="7" type="ORF">H9Y05_09215</name>
</gene>
<proteinExistence type="inferred from homology"/>
<evidence type="ECO:0000256" key="2">
    <source>
        <dbReference type="ARBA" id="ARBA00022670"/>
    </source>
</evidence>
<dbReference type="PROSITE" id="PS51935">
    <property type="entry name" value="NLPC_P60"/>
    <property type="match status" value="1"/>
</dbReference>
<evidence type="ECO:0000256" key="3">
    <source>
        <dbReference type="ARBA" id="ARBA00022801"/>
    </source>
</evidence>
<dbReference type="Proteomes" id="UP000652681">
    <property type="component" value="Unassembled WGS sequence"/>
</dbReference>
<evidence type="ECO:0000256" key="1">
    <source>
        <dbReference type="ARBA" id="ARBA00007074"/>
    </source>
</evidence>
<reference evidence="7" key="1">
    <citation type="submission" date="2020-09" db="EMBL/GenBank/DDBJ databases">
        <title>Taishania pollutisoli gen. nov., sp. nov., Isolated from Tetrabromobisphenol A-Contaminated Soil.</title>
        <authorList>
            <person name="Chen Q."/>
        </authorList>
    </citation>
    <scope>NUCLEOTIDE SEQUENCE</scope>
    <source>
        <strain evidence="7">CZZ-1</strain>
    </source>
</reference>
<sequence>MKFIVSLLAACIFSAWSFGQSAPAGTDTISVKKTDSLTVNEKPVLKNGKHIDDMISFAKTFLGTPYRYSGSSPSGFDCSGFINYVMGGFGFSLPRSSYAIAELGKTVKLSEVQPGDLLFFKGRNINSTTVGHVAMVVEANEHEIKMIHSSTSRGVIIENFKNSKYYIPRFIKAKRMEYTRD</sequence>
<dbReference type="SUPFAM" id="SSF54001">
    <property type="entry name" value="Cysteine proteinases"/>
    <property type="match status" value="1"/>
</dbReference>
<dbReference type="GO" id="GO:0008234">
    <property type="term" value="F:cysteine-type peptidase activity"/>
    <property type="evidence" value="ECO:0007669"/>
    <property type="project" value="UniProtKB-KW"/>
</dbReference>